<dbReference type="GO" id="GO:0005524">
    <property type="term" value="F:ATP binding"/>
    <property type="evidence" value="ECO:0007669"/>
    <property type="project" value="UniProtKB-KW"/>
</dbReference>
<reference evidence="8 9" key="1">
    <citation type="submission" date="2015-11" db="EMBL/GenBank/DDBJ databases">
        <title>Draft Genome Sequence of the Strain BR 10303 (Bradyrhizobium sp.) isolated from nodules of Centrolobium paraense.</title>
        <authorList>
            <person name="Zelli J.E."/>
            <person name="Simoes-Araujo J.L."/>
            <person name="Barauna A.C."/>
            <person name="Silva K."/>
        </authorList>
    </citation>
    <scope>NUCLEOTIDE SEQUENCE [LARGE SCALE GENOMIC DNA]</scope>
    <source>
        <strain evidence="8 9">BR 10303</strain>
    </source>
</reference>
<evidence type="ECO:0000256" key="6">
    <source>
        <dbReference type="ARBA" id="ARBA00024722"/>
    </source>
</evidence>
<evidence type="ECO:0000256" key="1">
    <source>
        <dbReference type="ARBA" id="ARBA00005417"/>
    </source>
</evidence>
<evidence type="ECO:0000256" key="3">
    <source>
        <dbReference type="ARBA" id="ARBA00022741"/>
    </source>
</evidence>
<dbReference type="PROSITE" id="PS50893">
    <property type="entry name" value="ABC_TRANSPORTER_2"/>
    <property type="match status" value="1"/>
</dbReference>
<organism evidence="8 9">
    <name type="scientific">Bradyrhizobium macuxiense</name>
    <dbReference type="NCBI Taxonomy" id="1755647"/>
    <lineage>
        <taxon>Bacteria</taxon>
        <taxon>Pseudomonadati</taxon>
        <taxon>Pseudomonadota</taxon>
        <taxon>Alphaproteobacteria</taxon>
        <taxon>Hyphomicrobiales</taxon>
        <taxon>Nitrobacteraceae</taxon>
        <taxon>Bradyrhizobium</taxon>
    </lineage>
</organism>
<dbReference type="GO" id="GO:0016887">
    <property type="term" value="F:ATP hydrolysis activity"/>
    <property type="evidence" value="ECO:0007669"/>
    <property type="project" value="InterPro"/>
</dbReference>
<dbReference type="AlphaFoldDB" id="A0A120FQA1"/>
<comment type="function">
    <text evidence="6">Involved in beta-(1--&gt;2)glucan export. Transmembrane domains (TMD) form a pore in the inner membrane and the ATP-binding domain (NBD) is responsible for energy generation.</text>
</comment>
<keyword evidence="2" id="KW-0813">Transport</keyword>
<evidence type="ECO:0000259" key="7">
    <source>
        <dbReference type="PROSITE" id="PS50893"/>
    </source>
</evidence>
<evidence type="ECO:0000313" key="8">
    <source>
        <dbReference type="EMBL" id="KWV58220.1"/>
    </source>
</evidence>
<dbReference type="GO" id="GO:0015807">
    <property type="term" value="P:L-amino acid transport"/>
    <property type="evidence" value="ECO:0007669"/>
    <property type="project" value="TreeGrafter"/>
</dbReference>
<keyword evidence="4 8" id="KW-0067">ATP-binding</keyword>
<dbReference type="InterPro" id="IPR027417">
    <property type="entry name" value="P-loop_NTPase"/>
</dbReference>
<dbReference type="RefSeq" id="WP_136626159.1">
    <property type="nucleotide sequence ID" value="NZ_LNCU01000039.1"/>
</dbReference>
<feature type="domain" description="ABC transporter" evidence="7">
    <location>
        <begin position="8"/>
        <end position="240"/>
    </location>
</feature>
<keyword evidence="5" id="KW-0029">Amino-acid transport</keyword>
<dbReference type="InterPro" id="IPR003593">
    <property type="entry name" value="AAA+_ATPase"/>
</dbReference>
<dbReference type="CDD" id="cd03224">
    <property type="entry name" value="ABC_TM1139_LivF_branched"/>
    <property type="match status" value="1"/>
</dbReference>
<evidence type="ECO:0000313" key="9">
    <source>
        <dbReference type="Proteomes" id="UP000057737"/>
    </source>
</evidence>
<dbReference type="Gene3D" id="3.40.50.300">
    <property type="entry name" value="P-loop containing nucleotide triphosphate hydrolases"/>
    <property type="match status" value="1"/>
</dbReference>
<dbReference type="PANTHER" id="PTHR43820">
    <property type="entry name" value="HIGH-AFFINITY BRANCHED-CHAIN AMINO ACID TRANSPORT ATP-BINDING PROTEIN LIVF"/>
    <property type="match status" value="1"/>
</dbReference>
<comment type="caution">
    <text evidence="8">The sequence shown here is derived from an EMBL/GenBank/DDBJ whole genome shotgun (WGS) entry which is preliminary data.</text>
</comment>
<sequence length="243" mass="27011">MSNNTNALEIAGLRAGYDASDVLLGMSFHVGPTERVGLFGPNGHGKTTLLNTISRVIRPRAGDVRFMGEPIDQLAPQKIVARGLIHVPQANRLFPDMQIMETLELAAFTPRAREELKTNLDYVLNLFPRLAERRRQQCKTLSGGERQMLSIGAGLMCAPRMLMLDEPTLGLSPKLKDELAEAISEISSRGIPLLLVEQDIAFILSLVDRMYLVDHGEIRREINRSGELDHQEIMDMYFGSEGA</sequence>
<dbReference type="PROSITE" id="PS00211">
    <property type="entry name" value="ABC_TRANSPORTER_1"/>
    <property type="match status" value="1"/>
</dbReference>
<dbReference type="InterPro" id="IPR017871">
    <property type="entry name" value="ABC_transporter-like_CS"/>
</dbReference>
<dbReference type="Proteomes" id="UP000057737">
    <property type="component" value="Unassembled WGS sequence"/>
</dbReference>
<dbReference type="GO" id="GO:0015658">
    <property type="term" value="F:branched-chain amino acid transmembrane transporter activity"/>
    <property type="evidence" value="ECO:0007669"/>
    <property type="project" value="TreeGrafter"/>
</dbReference>
<dbReference type="SMART" id="SM00382">
    <property type="entry name" value="AAA"/>
    <property type="match status" value="1"/>
</dbReference>
<dbReference type="InterPro" id="IPR003439">
    <property type="entry name" value="ABC_transporter-like_ATP-bd"/>
</dbReference>
<dbReference type="PANTHER" id="PTHR43820:SF4">
    <property type="entry name" value="HIGH-AFFINITY BRANCHED-CHAIN AMINO ACID TRANSPORT ATP-BINDING PROTEIN LIVF"/>
    <property type="match status" value="1"/>
</dbReference>
<comment type="similarity">
    <text evidence="1">Belongs to the ABC transporter superfamily.</text>
</comment>
<evidence type="ECO:0000256" key="4">
    <source>
        <dbReference type="ARBA" id="ARBA00022840"/>
    </source>
</evidence>
<dbReference type="OrthoDB" id="9806149at2"/>
<dbReference type="SUPFAM" id="SSF52540">
    <property type="entry name" value="P-loop containing nucleoside triphosphate hydrolases"/>
    <property type="match status" value="1"/>
</dbReference>
<protein>
    <submittedName>
        <fullName evidence="8">ABC transporter ATP-binding protein</fullName>
    </submittedName>
</protein>
<keyword evidence="3" id="KW-0547">Nucleotide-binding</keyword>
<dbReference type="EMBL" id="LNCU01000039">
    <property type="protein sequence ID" value="KWV58220.1"/>
    <property type="molecule type" value="Genomic_DNA"/>
</dbReference>
<keyword evidence="9" id="KW-1185">Reference proteome</keyword>
<accession>A0A120FQA1</accession>
<evidence type="ECO:0000256" key="5">
    <source>
        <dbReference type="ARBA" id="ARBA00022970"/>
    </source>
</evidence>
<evidence type="ECO:0000256" key="2">
    <source>
        <dbReference type="ARBA" id="ARBA00022448"/>
    </source>
</evidence>
<dbReference type="InterPro" id="IPR052156">
    <property type="entry name" value="BCAA_Transport_ATP-bd_LivF"/>
</dbReference>
<name>A0A120FQA1_9BRAD</name>
<gene>
    <name evidence="8" type="ORF">AS156_36080</name>
</gene>
<proteinExistence type="inferred from homology"/>
<dbReference type="Pfam" id="PF00005">
    <property type="entry name" value="ABC_tran"/>
    <property type="match status" value="1"/>
</dbReference>